<evidence type="ECO:0000313" key="5">
    <source>
        <dbReference type="Proteomes" id="UP000058074"/>
    </source>
</evidence>
<dbReference type="Pfam" id="PF07859">
    <property type="entry name" value="Abhydrolase_3"/>
    <property type="match status" value="1"/>
</dbReference>
<dbReference type="Gene3D" id="3.40.50.1820">
    <property type="entry name" value="alpha/beta hydrolase"/>
    <property type="match status" value="1"/>
</dbReference>
<dbReference type="PANTHER" id="PTHR48081:SF8">
    <property type="entry name" value="ALPHA_BETA HYDROLASE FOLD-3 DOMAIN-CONTAINING PROTEIN-RELATED"/>
    <property type="match status" value="1"/>
</dbReference>
<dbReference type="RefSeq" id="WP_054587027.1">
    <property type="nucleotide sequence ID" value="NZ_CP012700.1"/>
</dbReference>
<dbReference type="SUPFAM" id="SSF53474">
    <property type="entry name" value="alpha/beta-Hydrolases"/>
    <property type="match status" value="1"/>
</dbReference>
<dbReference type="InterPro" id="IPR013094">
    <property type="entry name" value="AB_hydrolase_3"/>
</dbReference>
<dbReference type="EMBL" id="CP012700">
    <property type="protein sequence ID" value="ALH79592.1"/>
    <property type="molecule type" value="Genomic_DNA"/>
</dbReference>
<evidence type="ECO:0000259" key="3">
    <source>
        <dbReference type="Pfam" id="PF07859"/>
    </source>
</evidence>
<dbReference type="KEGG" id="smag:AN936_04180"/>
<evidence type="ECO:0000256" key="1">
    <source>
        <dbReference type="ARBA" id="ARBA00010515"/>
    </source>
</evidence>
<dbReference type="PANTHER" id="PTHR48081">
    <property type="entry name" value="AB HYDROLASE SUPERFAMILY PROTEIN C4A8.06C"/>
    <property type="match status" value="1"/>
</dbReference>
<dbReference type="GO" id="GO:0016787">
    <property type="term" value="F:hydrolase activity"/>
    <property type="evidence" value="ECO:0007669"/>
    <property type="project" value="UniProtKB-KW"/>
</dbReference>
<sequence>MIDPEIQAFLDEMKRRWAAHPPFGDLGFPEQRAVSEKVRARWTEGGPAMAETLERTFDPGAGELRIRVYRPAGAARPAPALIYLHGGGFTLFSIDTHDRLMREYAAAGGFVVIGVDYPLSPEHKYPVALDRIEALLLWLKAHGGELGVDAARLALGGDSAGANLSFATTLRLRERGEGGLVRAILANYGYFTPEVSDRAEERFGGPGSIMDRAEAQSYYVNYLADWDAGQRDPFACPIHADLAGLPPVFLVIPECDLLTEQSLAMEARLEQAGVATMAKIYAGATHSFLEAMSVAAVAREAIRDGATFIRDRLG</sequence>
<proteinExistence type="inferred from homology"/>
<evidence type="ECO:0000256" key="2">
    <source>
        <dbReference type="ARBA" id="ARBA00022801"/>
    </source>
</evidence>
<dbReference type="PROSITE" id="PS01173">
    <property type="entry name" value="LIPASE_GDXG_HIS"/>
    <property type="match status" value="1"/>
</dbReference>
<name>A0A0N9UX84_SPHMC</name>
<dbReference type="InterPro" id="IPR029058">
    <property type="entry name" value="AB_hydrolase_fold"/>
</dbReference>
<evidence type="ECO:0000313" key="4">
    <source>
        <dbReference type="EMBL" id="ALH79592.1"/>
    </source>
</evidence>
<feature type="domain" description="Alpha/beta hydrolase fold-3" evidence="3">
    <location>
        <begin position="81"/>
        <end position="289"/>
    </location>
</feature>
<dbReference type="AlphaFoldDB" id="A0A0N9UX84"/>
<organism evidence="4 5">
    <name type="scientific">Sphingopyxis macrogoltabida</name>
    <name type="common">Sphingomonas macrogoltabidus</name>
    <dbReference type="NCBI Taxonomy" id="33050"/>
    <lineage>
        <taxon>Bacteria</taxon>
        <taxon>Pseudomonadati</taxon>
        <taxon>Pseudomonadota</taxon>
        <taxon>Alphaproteobacteria</taxon>
        <taxon>Sphingomonadales</taxon>
        <taxon>Sphingomonadaceae</taxon>
        <taxon>Sphingopyxis</taxon>
    </lineage>
</organism>
<dbReference type="PATRIC" id="fig|33050.5.peg.868"/>
<dbReference type="Proteomes" id="UP000058074">
    <property type="component" value="Chromosome"/>
</dbReference>
<dbReference type="OrthoDB" id="9806180at2"/>
<dbReference type="InterPro" id="IPR050300">
    <property type="entry name" value="GDXG_lipolytic_enzyme"/>
</dbReference>
<reference evidence="4 5" key="1">
    <citation type="journal article" date="2015" name="Genome Announc.">
        <title>Complete Genome Sequence of Polypropylene Glycol- and Polyethylene Glycol-Degrading Sphingopyxis macrogoltabida Strain EY-1.</title>
        <authorList>
            <person name="Ohtsubo Y."/>
            <person name="Nagata Y."/>
            <person name="Numata M."/>
            <person name="Tsuchikane K."/>
            <person name="Hosoyama A."/>
            <person name="Yamazoe A."/>
            <person name="Tsuda M."/>
            <person name="Fujita N."/>
            <person name="Kawai F."/>
        </authorList>
    </citation>
    <scope>NUCLEOTIDE SEQUENCE [LARGE SCALE GENOMIC DNA]</scope>
    <source>
        <strain evidence="4 5">EY-1</strain>
    </source>
</reference>
<comment type="similarity">
    <text evidence="1">Belongs to the 'GDXG' lipolytic enzyme family.</text>
</comment>
<keyword evidence="2" id="KW-0378">Hydrolase</keyword>
<protein>
    <recommendedName>
        <fullName evidence="3">Alpha/beta hydrolase fold-3 domain-containing protein</fullName>
    </recommendedName>
</protein>
<gene>
    <name evidence="4" type="ORF">AN936_04180</name>
</gene>
<accession>A0A0N9UX84</accession>
<dbReference type="InterPro" id="IPR002168">
    <property type="entry name" value="Lipase_GDXG_HIS_AS"/>
</dbReference>